<proteinExistence type="predicted"/>
<dbReference type="EMBL" id="ML735743">
    <property type="protein sequence ID" value="KAE8417076.1"/>
    <property type="molecule type" value="Genomic_DNA"/>
</dbReference>
<dbReference type="PANTHER" id="PTHR47784:SF5">
    <property type="entry name" value="STEROL UPTAKE CONTROL PROTEIN 2"/>
    <property type="match status" value="1"/>
</dbReference>
<dbReference type="Proteomes" id="UP000325395">
    <property type="component" value="Unassembled WGS sequence"/>
</dbReference>
<evidence type="ECO:0000313" key="3">
    <source>
        <dbReference type="Proteomes" id="UP000325395"/>
    </source>
</evidence>
<organism evidence="2 3">
    <name type="scientific">Aspergillus pseudocaelatus</name>
    <dbReference type="NCBI Taxonomy" id="1825620"/>
    <lineage>
        <taxon>Eukaryota</taxon>
        <taxon>Fungi</taxon>
        <taxon>Dikarya</taxon>
        <taxon>Ascomycota</taxon>
        <taxon>Pezizomycotina</taxon>
        <taxon>Eurotiomycetes</taxon>
        <taxon>Eurotiomycetidae</taxon>
        <taxon>Eurotiales</taxon>
        <taxon>Aspergillaceae</taxon>
        <taxon>Aspergillus</taxon>
        <taxon>Aspergillus subgen. Circumdati</taxon>
    </lineage>
</organism>
<dbReference type="Pfam" id="PF11951">
    <property type="entry name" value="Fungal_trans_2"/>
    <property type="match status" value="1"/>
</dbReference>
<evidence type="ECO:0000256" key="1">
    <source>
        <dbReference type="SAM" id="MobiDB-lite"/>
    </source>
</evidence>
<protein>
    <recommendedName>
        <fullName evidence="4">Fungal-specific transcription factor domain-containing protein</fullName>
    </recommendedName>
</protein>
<name>A0ABQ6WND5_9EURO</name>
<sequence>MNPSKSISDQESFNGSLFNSCGNPRLFHVYHTLWHNDYTVTSDDKTPLFFVDTSCFTPKKPDLTFHAGTDKKAPIVGVSKFLHFSRHMKVGLGDPESINHVEWEDLVSQNIRSNKYRWQMTLRGASGAERRSFMWKRTHSVAVEGSSASKWSSRNFKLVDEQTDQIVAIFTSSAFKSVKKSGKLQIDSTNYGEEFDLMVLITGLSLYEKQRRRDNNGGGGGGGGGGVCSNCSKRQAECEYDSSSSLLWANEEPHHTKSVNSRSEEPPLPEPPHVTANPFDTSAEDDGATHSSPSLNLGDLELMMQWCNSTYQVLTRNERTDPVWRLRVPEEALSYPFLMHGILALSALHIARTRDDHRRPEYISAAVAHQNQALAFFRKQLDDINDTNAKAMFALSSMIVVYAFGFPHSPESKGPWACIDDFIQVLVLARGVEQVLRQATPSIRSSDWEILLRLDKYIASLPQDALSLLERLRELNAYCGAQDTTHDTDIYNKTIDNLTDITAAAYGGLTSITVAARWAIRLKPKFVNLIRDRSPLALIILAHLCSVLCRLKKYDWCIDQWVFKLPRAIWQILDDRWKPYAQWPMVEIFGQGFLSEIETD</sequence>
<reference evidence="2 3" key="1">
    <citation type="submission" date="2019-04" db="EMBL/GenBank/DDBJ databases">
        <authorList>
            <consortium name="DOE Joint Genome Institute"/>
            <person name="Mondo S."/>
            <person name="Kjaerbolling I."/>
            <person name="Vesth T."/>
            <person name="Frisvad J.C."/>
            <person name="Nybo J.L."/>
            <person name="Theobald S."/>
            <person name="Kildgaard S."/>
            <person name="Isbrandt T."/>
            <person name="Kuo A."/>
            <person name="Sato A."/>
            <person name="Lyhne E.K."/>
            <person name="Kogle M.E."/>
            <person name="Wiebenga A."/>
            <person name="Kun R.S."/>
            <person name="Lubbers R.J."/>
            <person name="Makela M.R."/>
            <person name="Barry K."/>
            <person name="Chovatia M."/>
            <person name="Clum A."/>
            <person name="Daum C."/>
            <person name="Haridas S."/>
            <person name="He G."/>
            <person name="LaButti K."/>
            <person name="Lipzen A."/>
            <person name="Riley R."/>
            <person name="Salamov A."/>
            <person name="Simmons B.A."/>
            <person name="Magnuson J.K."/>
            <person name="Henrissat B."/>
            <person name="Mortensen U.H."/>
            <person name="Larsen T.O."/>
            <person name="Devries R.P."/>
            <person name="Grigoriev I.V."/>
            <person name="Machida M."/>
            <person name="Baker S.E."/>
            <person name="Andersen M.R."/>
            <person name="Cantor M.N."/>
            <person name="Hua S.X."/>
        </authorList>
    </citation>
    <scope>NUCLEOTIDE SEQUENCE [LARGE SCALE GENOMIC DNA]</scope>
    <source>
        <strain evidence="2 3">CBS 117616</strain>
    </source>
</reference>
<accession>A0ABQ6WND5</accession>
<dbReference type="InterPro" id="IPR053157">
    <property type="entry name" value="Sterol_Uptake_Regulator"/>
</dbReference>
<gene>
    <name evidence="2" type="ORF">BDV36DRAFT_284078</name>
</gene>
<evidence type="ECO:0000313" key="2">
    <source>
        <dbReference type="EMBL" id="KAE8417076.1"/>
    </source>
</evidence>
<feature type="region of interest" description="Disordered" evidence="1">
    <location>
        <begin position="252"/>
        <end position="294"/>
    </location>
</feature>
<evidence type="ECO:0008006" key="4">
    <source>
        <dbReference type="Google" id="ProtNLM"/>
    </source>
</evidence>
<dbReference type="PANTHER" id="PTHR47784">
    <property type="entry name" value="STEROL UPTAKE CONTROL PROTEIN 2"/>
    <property type="match status" value="1"/>
</dbReference>
<dbReference type="InterPro" id="IPR021858">
    <property type="entry name" value="Fun_TF"/>
</dbReference>
<keyword evidence="3" id="KW-1185">Reference proteome</keyword>